<gene>
    <name evidence="3 4 5" type="primary">LOC101504403</name>
</gene>
<feature type="compositionally biased region" description="Basic and acidic residues" evidence="1">
    <location>
        <begin position="140"/>
        <end position="154"/>
    </location>
</feature>
<dbReference type="KEGG" id="cam:101504403"/>
<evidence type="ECO:0000313" key="2">
    <source>
        <dbReference type="Proteomes" id="UP000087171"/>
    </source>
</evidence>
<sequence length="686" mass="76023">MSERKLNINAPLMSVRRNSATSPSLTASKKKMLEKRHTLASYKSDMTLEQVTEPVAVPFNWEHIPGRCKGSNGNGSEPQIPFKNTSITPIPRLPPGKSTKSANQPLEKECNVANKFTSSNKTKSFSGNLVKLYCERERESEKKIENRRSNVKEKEDEETDDVYSDALETLSHTESFSMNCSVSGVSGLDNFDAKKFGTFSTDQQTREFMMNRFLPAAKAMTIQPSQYSSKKQSVVLVEQQLRDINKLVQNAKKPLVNKHTTDIIPYTGQVQDDESEDESDVYDNDNSASMLSKGCGLLPNLHIRNSLSLLNPVAGIKMKNQGPLISASEVGKTNKSSHIRSFSPVPAVKKAWEAIHKNKSSNVVAPPEMQEGKKKWSIESNRFGFSGELLPGRLSPFRRSRAAAASISPCRSKPQSPFQGVKLLGDSKETEINKSGNLKFYSTGLGKVQGVPNQGAKRSSYSGSLAIEKTLYIDTSSTVKLPSTNLNSVDNNKRRMDTMISELDKRRGKESNYSIEISQALDSEEKVTLDYEVLTSLGGNSSTLSGMLNHIAKEYEDEVLTTNQDVNRECASLEPDQGTITEDSETNNNKQIVLVNGSGKGGVESALSHLTPPLPKSPSESWLWRALPINSLKNSLLHSNHAKRNDSNTASSKVKWETIVKTSNLHHDHVRYSQELPRHKYQHSKS</sequence>
<proteinExistence type="predicted"/>
<dbReference type="GeneID" id="101504403"/>
<evidence type="ECO:0000256" key="1">
    <source>
        <dbReference type="SAM" id="MobiDB-lite"/>
    </source>
</evidence>
<dbReference type="PaxDb" id="3827-XP_004485899.1"/>
<dbReference type="RefSeq" id="XP_004485902.1">
    <property type="nucleotide sequence ID" value="XM_004485845.3"/>
</dbReference>
<dbReference type="AlphaFoldDB" id="A0A1S2XBZ1"/>
<dbReference type="Pfam" id="PF05097">
    <property type="entry name" value="DUF688"/>
    <property type="match status" value="1"/>
</dbReference>
<dbReference type="RefSeq" id="XP_004485899.1">
    <property type="nucleotide sequence ID" value="XM_004485842.3"/>
</dbReference>
<dbReference type="RefSeq" id="XP_004485900.1">
    <property type="nucleotide sequence ID" value="XM_004485843.3"/>
</dbReference>
<protein>
    <submittedName>
        <fullName evidence="3 4">Uncharacterized protein LOC101504403</fullName>
    </submittedName>
</protein>
<feature type="region of interest" description="Disordered" evidence="1">
    <location>
        <begin position="140"/>
        <end position="160"/>
    </location>
</feature>
<feature type="compositionally biased region" description="Polar residues" evidence="1">
    <location>
        <begin position="16"/>
        <end position="27"/>
    </location>
</feature>
<organism evidence="2 4">
    <name type="scientific">Cicer arietinum</name>
    <name type="common">Chickpea</name>
    <name type="synonym">Garbanzo</name>
    <dbReference type="NCBI Taxonomy" id="3827"/>
    <lineage>
        <taxon>Eukaryota</taxon>
        <taxon>Viridiplantae</taxon>
        <taxon>Streptophyta</taxon>
        <taxon>Embryophyta</taxon>
        <taxon>Tracheophyta</taxon>
        <taxon>Spermatophyta</taxon>
        <taxon>Magnoliopsida</taxon>
        <taxon>eudicotyledons</taxon>
        <taxon>Gunneridae</taxon>
        <taxon>Pentapetalae</taxon>
        <taxon>rosids</taxon>
        <taxon>fabids</taxon>
        <taxon>Fabales</taxon>
        <taxon>Fabaceae</taxon>
        <taxon>Papilionoideae</taxon>
        <taxon>50 kb inversion clade</taxon>
        <taxon>NPAAA clade</taxon>
        <taxon>Hologalegina</taxon>
        <taxon>IRL clade</taxon>
        <taxon>Cicereae</taxon>
        <taxon>Cicer</taxon>
    </lineage>
</organism>
<feature type="region of interest" description="Disordered" evidence="1">
    <location>
        <begin position="69"/>
        <end position="104"/>
    </location>
</feature>
<evidence type="ECO:0000313" key="5">
    <source>
        <dbReference type="RefSeq" id="XP_004485902.1"/>
    </source>
</evidence>
<reference evidence="3 4" key="2">
    <citation type="submission" date="2025-04" db="UniProtKB">
        <authorList>
            <consortium name="RefSeq"/>
        </authorList>
    </citation>
    <scope>IDENTIFICATION</scope>
    <source>
        <tissue evidence="3 4">Etiolated seedlings</tissue>
    </source>
</reference>
<reference evidence="2" key="1">
    <citation type="journal article" date="2013" name="Nat. Biotechnol.">
        <title>Draft genome sequence of chickpea (Cicer arietinum) provides a resource for trait improvement.</title>
        <authorList>
            <person name="Varshney R.K."/>
            <person name="Song C."/>
            <person name="Saxena R.K."/>
            <person name="Azam S."/>
            <person name="Yu S."/>
            <person name="Sharpe A.G."/>
            <person name="Cannon S."/>
            <person name="Baek J."/>
            <person name="Rosen B.D."/>
            <person name="Tar'an B."/>
            <person name="Millan T."/>
            <person name="Zhang X."/>
            <person name="Ramsay L.D."/>
            <person name="Iwata A."/>
            <person name="Wang Y."/>
            <person name="Nelson W."/>
            <person name="Farmer A.D."/>
            <person name="Gaur P.M."/>
            <person name="Soderlund C."/>
            <person name="Penmetsa R.V."/>
            <person name="Xu C."/>
            <person name="Bharti A.K."/>
            <person name="He W."/>
            <person name="Winter P."/>
            <person name="Zhao S."/>
            <person name="Hane J.K."/>
            <person name="Carrasquilla-Garcia N."/>
            <person name="Condie J.A."/>
            <person name="Upadhyaya H.D."/>
            <person name="Luo M.C."/>
            <person name="Thudi M."/>
            <person name="Gowda C.L."/>
            <person name="Singh N.P."/>
            <person name="Lichtenzveig J."/>
            <person name="Gali K.K."/>
            <person name="Rubio J."/>
            <person name="Nadarajan N."/>
            <person name="Dolezel J."/>
            <person name="Bansal K.C."/>
            <person name="Xu X."/>
            <person name="Edwards D."/>
            <person name="Zhang G."/>
            <person name="Kahl G."/>
            <person name="Gil J."/>
            <person name="Singh K.B."/>
            <person name="Datta S.K."/>
            <person name="Jackson S.A."/>
            <person name="Wang J."/>
            <person name="Cook D.R."/>
        </authorList>
    </citation>
    <scope>NUCLEOTIDE SEQUENCE [LARGE SCALE GENOMIC DNA]</scope>
    <source>
        <strain evidence="2">cv. CDC Frontier</strain>
    </source>
</reference>
<evidence type="ECO:0000313" key="3">
    <source>
        <dbReference type="RefSeq" id="XP_004485899.1"/>
    </source>
</evidence>
<dbReference type="STRING" id="3827.A0A1S2XBZ1"/>
<feature type="compositionally biased region" description="Polar residues" evidence="1">
    <location>
        <begin position="74"/>
        <end position="88"/>
    </location>
</feature>
<name>A0A1S2XBZ1_CICAR</name>
<evidence type="ECO:0000313" key="4">
    <source>
        <dbReference type="RefSeq" id="XP_004485900.1"/>
    </source>
</evidence>
<dbReference type="PANTHER" id="PTHR33671:SF3">
    <property type="entry name" value="F28N24.8 PROTEIN"/>
    <property type="match status" value="1"/>
</dbReference>
<keyword evidence="2" id="KW-1185">Reference proteome</keyword>
<accession>A0A1S2XBZ1</accession>
<dbReference type="OrthoDB" id="677721at2759"/>
<dbReference type="InterPro" id="IPR007789">
    <property type="entry name" value="DUF688"/>
</dbReference>
<dbReference type="PANTHER" id="PTHR33671">
    <property type="entry name" value="N-METHYLTRANSFERASE, PUTATIVE (DUF688)-RELATED"/>
    <property type="match status" value="1"/>
</dbReference>
<dbReference type="Proteomes" id="UP000087171">
    <property type="component" value="Chromosome Ca1"/>
</dbReference>
<dbReference type="eggNOG" id="ENOG502QS9P">
    <property type="taxonomic scope" value="Eukaryota"/>
</dbReference>
<feature type="region of interest" description="Disordered" evidence="1">
    <location>
        <begin position="1"/>
        <end position="29"/>
    </location>
</feature>